<dbReference type="EMBL" id="BPLR01010121">
    <property type="protein sequence ID" value="GIY37084.1"/>
    <property type="molecule type" value="Genomic_DNA"/>
</dbReference>
<protein>
    <submittedName>
        <fullName evidence="2">Uncharacterized protein</fullName>
    </submittedName>
</protein>
<reference evidence="2 3" key="1">
    <citation type="submission" date="2021-06" db="EMBL/GenBank/DDBJ databases">
        <title>Caerostris extrusa draft genome.</title>
        <authorList>
            <person name="Kono N."/>
            <person name="Arakawa K."/>
        </authorList>
    </citation>
    <scope>NUCLEOTIDE SEQUENCE [LARGE SCALE GENOMIC DNA]</scope>
</reference>
<feature type="transmembrane region" description="Helical" evidence="1">
    <location>
        <begin position="20"/>
        <end position="38"/>
    </location>
</feature>
<keyword evidence="1" id="KW-0472">Membrane</keyword>
<evidence type="ECO:0000256" key="1">
    <source>
        <dbReference type="SAM" id="Phobius"/>
    </source>
</evidence>
<evidence type="ECO:0000313" key="3">
    <source>
        <dbReference type="Proteomes" id="UP001054945"/>
    </source>
</evidence>
<accession>A0AAV4SSV6</accession>
<dbReference type="Proteomes" id="UP001054945">
    <property type="component" value="Unassembled WGS sequence"/>
</dbReference>
<name>A0AAV4SSV6_CAEEX</name>
<keyword evidence="1" id="KW-0812">Transmembrane</keyword>
<keyword evidence="1" id="KW-1133">Transmembrane helix</keyword>
<comment type="caution">
    <text evidence="2">The sequence shown here is derived from an EMBL/GenBank/DDBJ whole genome shotgun (WGS) entry which is preliminary data.</text>
</comment>
<dbReference type="AlphaFoldDB" id="A0AAV4SSV6"/>
<evidence type="ECO:0000313" key="2">
    <source>
        <dbReference type="EMBL" id="GIY37084.1"/>
    </source>
</evidence>
<sequence length="88" mass="10386">MIYRHQSFKSYMASNTPFTYLMFIWIFLYVFVFGNFAFARHTWQDSDDALQALNRGEYIGESLSVTSQSNSDVINYFKEDCLNVQIQN</sequence>
<gene>
    <name evidence="2" type="ORF">CEXT_561041</name>
</gene>
<organism evidence="2 3">
    <name type="scientific">Caerostris extrusa</name>
    <name type="common">Bark spider</name>
    <name type="synonym">Caerostris bankana</name>
    <dbReference type="NCBI Taxonomy" id="172846"/>
    <lineage>
        <taxon>Eukaryota</taxon>
        <taxon>Metazoa</taxon>
        <taxon>Ecdysozoa</taxon>
        <taxon>Arthropoda</taxon>
        <taxon>Chelicerata</taxon>
        <taxon>Arachnida</taxon>
        <taxon>Araneae</taxon>
        <taxon>Araneomorphae</taxon>
        <taxon>Entelegynae</taxon>
        <taxon>Araneoidea</taxon>
        <taxon>Araneidae</taxon>
        <taxon>Caerostris</taxon>
    </lineage>
</organism>
<keyword evidence="3" id="KW-1185">Reference proteome</keyword>
<proteinExistence type="predicted"/>